<evidence type="ECO:0000256" key="1">
    <source>
        <dbReference type="SAM" id="MobiDB-lite"/>
    </source>
</evidence>
<dbReference type="InterPro" id="IPR032675">
    <property type="entry name" value="LRR_dom_sf"/>
</dbReference>
<reference evidence="2" key="1">
    <citation type="submission" date="2022-05" db="EMBL/GenBank/DDBJ databases">
        <authorList>
            <person name="Okamura Y."/>
        </authorList>
    </citation>
    <scope>NUCLEOTIDE SEQUENCE</scope>
</reference>
<protein>
    <recommendedName>
        <fullName evidence="4">Leucine-rich repeat-containing protein 71</fullName>
    </recommendedName>
</protein>
<keyword evidence="3" id="KW-1185">Reference proteome</keyword>
<accession>A0A9P0TTN3</accession>
<dbReference type="InterPro" id="IPR053040">
    <property type="entry name" value="LRR-containing_protein_71"/>
</dbReference>
<dbReference type="Gene3D" id="3.80.10.10">
    <property type="entry name" value="Ribonuclease Inhibitor"/>
    <property type="match status" value="1"/>
</dbReference>
<dbReference type="InterPro" id="IPR001611">
    <property type="entry name" value="Leu-rich_rpt"/>
</dbReference>
<dbReference type="PANTHER" id="PTHR46984">
    <property type="entry name" value="LEUCINE-RICH REPEAT-CONTAINING PROTEIN 71"/>
    <property type="match status" value="1"/>
</dbReference>
<gene>
    <name evidence="2" type="ORF">PIBRA_LOCUS13260</name>
</gene>
<proteinExistence type="predicted"/>
<dbReference type="PANTHER" id="PTHR46984:SF1">
    <property type="entry name" value="LEUCINE-RICH REPEAT-CONTAINING PROTEIN 71"/>
    <property type="match status" value="1"/>
</dbReference>
<feature type="region of interest" description="Disordered" evidence="1">
    <location>
        <begin position="49"/>
        <end position="73"/>
    </location>
</feature>
<dbReference type="Proteomes" id="UP001152562">
    <property type="component" value="Unassembled WGS sequence"/>
</dbReference>
<feature type="compositionally biased region" description="Polar residues" evidence="1">
    <location>
        <begin position="52"/>
        <end position="64"/>
    </location>
</feature>
<comment type="caution">
    <text evidence="2">The sequence shown here is derived from an EMBL/GenBank/DDBJ whole genome shotgun (WGS) entry which is preliminary data.</text>
</comment>
<sequence>MSEDIRCSPLDLVNFLPYACYQLEAPFSVVVSTRILEEYVGDKTKKTKGEKSTVNLGSQAQVSTTEKKETPVKLRNSGNKDTVLVTVVLDTQGRIIELELINTILPIYFLKILELCIPFHPHIYTITLQLCPVSDKTIYELSSILSKSQVTELCLDKSPLAHCNCAAVLQHQTYLTNLSLNGCDLTDEDCEAIAVLLKHRRPPCHLKLLSLAFNLINDRGAVALGSMLRSNRHLRYLNLAKNQVTDTGALAIFNSLLQFPMTQDEIYCKRLHNFEYLKLYRNVYAKFYLEAVASNNVKVLDDRSGGRKKVTGKRSNASLAVNQMPNVVEIVSAATAATLDSIGTNDNPFNETLYEDGQVHSVGNTSLAYINISHNNISVISVLKLIEVLRYQDHLRGGLVRVTVEGNPLPSISPALLQLAELQHRAVARAGLAGVSKTDRKNTRKR</sequence>
<dbReference type="EMBL" id="CALOZG010000085">
    <property type="protein sequence ID" value="CAH4037614.1"/>
    <property type="molecule type" value="Genomic_DNA"/>
</dbReference>
<dbReference type="SMART" id="SM00368">
    <property type="entry name" value="LRR_RI"/>
    <property type="match status" value="4"/>
</dbReference>
<dbReference type="SUPFAM" id="SSF52047">
    <property type="entry name" value="RNI-like"/>
    <property type="match status" value="1"/>
</dbReference>
<name>A0A9P0TTN3_PIEBR</name>
<dbReference type="Pfam" id="PF13516">
    <property type="entry name" value="LRR_6"/>
    <property type="match status" value="3"/>
</dbReference>
<dbReference type="AlphaFoldDB" id="A0A9P0TTN3"/>
<organism evidence="2 3">
    <name type="scientific">Pieris brassicae</name>
    <name type="common">White butterfly</name>
    <name type="synonym">Large white butterfly</name>
    <dbReference type="NCBI Taxonomy" id="7116"/>
    <lineage>
        <taxon>Eukaryota</taxon>
        <taxon>Metazoa</taxon>
        <taxon>Ecdysozoa</taxon>
        <taxon>Arthropoda</taxon>
        <taxon>Hexapoda</taxon>
        <taxon>Insecta</taxon>
        <taxon>Pterygota</taxon>
        <taxon>Neoptera</taxon>
        <taxon>Endopterygota</taxon>
        <taxon>Lepidoptera</taxon>
        <taxon>Glossata</taxon>
        <taxon>Ditrysia</taxon>
        <taxon>Papilionoidea</taxon>
        <taxon>Pieridae</taxon>
        <taxon>Pierinae</taxon>
        <taxon>Pieris</taxon>
    </lineage>
</organism>
<evidence type="ECO:0008006" key="4">
    <source>
        <dbReference type="Google" id="ProtNLM"/>
    </source>
</evidence>
<evidence type="ECO:0000313" key="3">
    <source>
        <dbReference type="Proteomes" id="UP001152562"/>
    </source>
</evidence>
<evidence type="ECO:0000313" key="2">
    <source>
        <dbReference type="EMBL" id="CAH4037614.1"/>
    </source>
</evidence>
<dbReference type="OrthoDB" id="272549at2759"/>